<evidence type="ECO:0000256" key="4">
    <source>
        <dbReference type="ARBA" id="ARBA00022989"/>
    </source>
</evidence>
<organism evidence="9 10">
    <name type="scientific">Zophobas morio</name>
    <dbReference type="NCBI Taxonomy" id="2755281"/>
    <lineage>
        <taxon>Eukaryota</taxon>
        <taxon>Metazoa</taxon>
        <taxon>Ecdysozoa</taxon>
        <taxon>Arthropoda</taxon>
        <taxon>Hexapoda</taxon>
        <taxon>Insecta</taxon>
        <taxon>Pterygota</taxon>
        <taxon>Neoptera</taxon>
        <taxon>Endopterygota</taxon>
        <taxon>Coleoptera</taxon>
        <taxon>Polyphaga</taxon>
        <taxon>Cucujiformia</taxon>
        <taxon>Tenebrionidae</taxon>
        <taxon>Zophobas</taxon>
    </lineage>
</organism>
<dbReference type="PANTHER" id="PTHR21143:SF104">
    <property type="entry name" value="GUSTATORY RECEPTOR 8A-RELATED"/>
    <property type="match status" value="1"/>
</dbReference>
<proteinExistence type="inferred from homology"/>
<comment type="subcellular location">
    <subcellularLocation>
        <location evidence="1 8">Cell membrane</location>
        <topology evidence="1 8">Multi-pass membrane protein</topology>
    </subcellularLocation>
</comment>
<dbReference type="EMBL" id="JALNTZ010000007">
    <property type="protein sequence ID" value="KAJ3646016.1"/>
    <property type="molecule type" value="Genomic_DNA"/>
</dbReference>
<evidence type="ECO:0000256" key="8">
    <source>
        <dbReference type="RuleBase" id="RU363108"/>
    </source>
</evidence>
<keyword evidence="4 8" id="KW-1133">Transmembrane helix</keyword>
<keyword evidence="2 8" id="KW-1003">Cell membrane</keyword>
<keyword evidence="5 8" id="KW-0472">Membrane</keyword>
<keyword evidence="7 8" id="KW-0807">Transducer</keyword>
<sequence length="399" mass="46363">MSFKLLEVVFQVGKILAMSPWNSETKTVHFPSLPYAFFVTGIYSVGLFISAIYRYPVYVELSSAKFTVQVLLDASLYLINIGTILTAVRKKSEWRKLLLNLKITHHKSSENAQYLRFVIANLVYVVLSILEGWVYGSLMGLDFVKQYAIEYLQMYSQFILYFLLYVVLKMLLMRYEYITRFTSEFGKRRLLTKDYFWYLQKIKCDICFLRETSDLINNIFGWPFLLIVSFTTLQILQTIQTILVKRRGNVSVTLYSISMIAWHFFWTYGNILLCGSIQDEVEKILAVASKMETLFSDNKTKESEQIRLFINVVKENFPNFSAANFFDVNRKTVFQIFNTIVTFLVVMLQFEYSQDPNAVCTMMMGDSSSVTAAERCLLKKSLEAEVTIGTLEKPRSRNI</sequence>
<dbReference type="Pfam" id="PF08395">
    <property type="entry name" value="7tm_7"/>
    <property type="match status" value="1"/>
</dbReference>
<dbReference type="GO" id="GO:0007165">
    <property type="term" value="P:signal transduction"/>
    <property type="evidence" value="ECO:0007669"/>
    <property type="project" value="UniProtKB-KW"/>
</dbReference>
<dbReference type="InterPro" id="IPR013604">
    <property type="entry name" value="7TM_chemorcpt"/>
</dbReference>
<feature type="transmembrane region" description="Helical" evidence="8">
    <location>
        <begin position="252"/>
        <end position="273"/>
    </location>
</feature>
<protein>
    <recommendedName>
        <fullName evidence="8">Gustatory receptor</fullName>
    </recommendedName>
</protein>
<dbReference type="GO" id="GO:0043025">
    <property type="term" value="C:neuronal cell body"/>
    <property type="evidence" value="ECO:0007669"/>
    <property type="project" value="TreeGrafter"/>
</dbReference>
<dbReference type="GO" id="GO:0007635">
    <property type="term" value="P:chemosensory behavior"/>
    <property type="evidence" value="ECO:0007669"/>
    <property type="project" value="TreeGrafter"/>
</dbReference>
<feature type="transmembrane region" description="Helical" evidence="8">
    <location>
        <begin position="154"/>
        <end position="172"/>
    </location>
</feature>
<dbReference type="PANTHER" id="PTHR21143">
    <property type="entry name" value="INVERTEBRATE GUSTATORY RECEPTOR"/>
    <property type="match status" value="1"/>
</dbReference>
<comment type="caution">
    <text evidence="9">The sequence shown here is derived from an EMBL/GenBank/DDBJ whole genome shotgun (WGS) entry which is preliminary data.</text>
</comment>
<feature type="transmembrane region" description="Helical" evidence="8">
    <location>
        <begin position="35"/>
        <end position="54"/>
    </location>
</feature>
<evidence type="ECO:0000313" key="10">
    <source>
        <dbReference type="Proteomes" id="UP001168821"/>
    </source>
</evidence>
<dbReference type="GO" id="GO:0005886">
    <property type="term" value="C:plasma membrane"/>
    <property type="evidence" value="ECO:0007669"/>
    <property type="project" value="UniProtKB-SubCell"/>
</dbReference>
<dbReference type="GO" id="GO:0050909">
    <property type="term" value="P:sensory perception of taste"/>
    <property type="evidence" value="ECO:0007669"/>
    <property type="project" value="InterPro"/>
</dbReference>
<keyword evidence="3 8" id="KW-0812">Transmembrane</keyword>
<comment type="caution">
    <text evidence="8">Lacks conserved residue(s) required for the propagation of feature annotation.</text>
</comment>
<evidence type="ECO:0000256" key="5">
    <source>
        <dbReference type="ARBA" id="ARBA00023136"/>
    </source>
</evidence>
<feature type="transmembrane region" description="Helical" evidence="8">
    <location>
        <begin position="66"/>
        <end position="88"/>
    </location>
</feature>
<dbReference type="GO" id="GO:0030425">
    <property type="term" value="C:dendrite"/>
    <property type="evidence" value="ECO:0007669"/>
    <property type="project" value="TreeGrafter"/>
</dbReference>
<feature type="transmembrane region" description="Helical" evidence="8">
    <location>
        <begin position="219"/>
        <end position="240"/>
    </location>
</feature>
<dbReference type="Proteomes" id="UP001168821">
    <property type="component" value="Unassembled WGS sequence"/>
</dbReference>
<name>A0AA38I0C4_9CUCU</name>
<evidence type="ECO:0000256" key="6">
    <source>
        <dbReference type="ARBA" id="ARBA00023170"/>
    </source>
</evidence>
<reference evidence="9" key="1">
    <citation type="journal article" date="2023" name="G3 (Bethesda)">
        <title>Whole genome assemblies of Zophobas morio and Tenebrio molitor.</title>
        <authorList>
            <person name="Kaur S."/>
            <person name="Stinson S.A."/>
            <person name="diCenzo G.C."/>
        </authorList>
    </citation>
    <scope>NUCLEOTIDE SEQUENCE</scope>
    <source>
        <strain evidence="9">QUZm001</strain>
    </source>
</reference>
<keyword evidence="10" id="KW-1185">Reference proteome</keyword>
<evidence type="ECO:0000313" key="9">
    <source>
        <dbReference type="EMBL" id="KAJ3646016.1"/>
    </source>
</evidence>
<dbReference type="GO" id="GO:0030424">
    <property type="term" value="C:axon"/>
    <property type="evidence" value="ECO:0007669"/>
    <property type="project" value="TreeGrafter"/>
</dbReference>
<evidence type="ECO:0000256" key="1">
    <source>
        <dbReference type="ARBA" id="ARBA00004651"/>
    </source>
</evidence>
<evidence type="ECO:0000256" key="3">
    <source>
        <dbReference type="ARBA" id="ARBA00022692"/>
    </source>
</evidence>
<dbReference type="AlphaFoldDB" id="A0AA38I0C4"/>
<evidence type="ECO:0000256" key="7">
    <source>
        <dbReference type="ARBA" id="ARBA00023224"/>
    </source>
</evidence>
<dbReference type="GO" id="GO:0008049">
    <property type="term" value="P:male courtship behavior"/>
    <property type="evidence" value="ECO:0007669"/>
    <property type="project" value="TreeGrafter"/>
</dbReference>
<accession>A0AA38I0C4</accession>
<feature type="transmembrane region" description="Helical" evidence="8">
    <location>
        <begin position="114"/>
        <end position="134"/>
    </location>
</feature>
<comment type="similarity">
    <text evidence="8">Belongs to the insect chemoreceptor superfamily. Gustatory receptor (GR) family.</text>
</comment>
<evidence type="ECO:0000256" key="2">
    <source>
        <dbReference type="ARBA" id="ARBA00022475"/>
    </source>
</evidence>
<gene>
    <name evidence="9" type="ORF">Zmor_023628</name>
</gene>
<keyword evidence="6 8" id="KW-0675">Receptor</keyword>
<comment type="function">
    <text evidence="8">Gustatory receptor which mediates acceptance or avoidance behavior, depending on its substrates.</text>
</comment>